<organism evidence="1 2">
    <name type="scientific">Streptomyces albus (strain ATCC 21838 / DSM 41398 / FERM P-419 / JCM 4703 / NBRC 107858)</name>
    <dbReference type="NCBI Taxonomy" id="1081613"/>
    <lineage>
        <taxon>Bacteria</taxon>
        <taxon>Bacillati</taxon>
        <taxon>Actinomycetota</taxon>
        <taxon>Actinomycetes</taxon>
        <taxon>Kitasatosporales</taxon>
        <taxon>Streptomycetaceae</taxon>
        <taxon>Streptomyces</taxon>
    </lineage>
</organism>
<protein>
    <submittedName>
        <fullName evidence="1">Uncharacterized protein</fullName>
    </submittedName>
</protein>
<proteinExistence type="predicted"/>
<name>A0A0B5EFE7_STRA4</name>
<accession>A0A0B5EFE7</accession>
<evidence type="ECO:0000313" key="2">
    <source>
        <dbReference type="Proteomes" id="UP000031523"/>
    </source>
</evidence>
<keyword evidence="2" id="KW-1185">Reference proteome</keyword>
<dbReference type="Proteomes" id="UP000031523">
    <property type="component" value="Chromosome"/>
</dbReference>
<dbReference type="AlphaFoldDB" id="A0A0B5EFE7"/>
<gene>
    <name evidence="1" type="ORF">SLNWT_0362</name>
</gene>
<dbReference type="EMBL" id="CP010519">
    <property type="protein sequence ID" value="AJE80738.1"/>
    <property type="molecule type" value="Genomic_DNA"/>
</dbReference>
<sequence length="55" mass="6061">MARHGHAPGRYDVGRRCTSDVPRPCIVCMRGRADPFTAVLGEARRRMPGKDAAHT</sequence>
<evidence type="ECO:0000313" key="1">
    <source>
        <dbReference type="EMBL" id="AJE80738.1"/>
    </source>
</evidence>
<dbReference type="KEGG" id="sals:SLNWT_0362"/>
<reference evidence="1 2" key="1">
    <citation type="submission" date="2015-01" db="EMBL/GenBank/DDBJ databases">
        <title>Enhanced salinomycin production by adjusting the supply of polyketide extender units in Streptomyce albus DSM 41398.</title>
        <authorList>
            <person name="Lu C."/>
        </authorList>
    </citation>
    <scope>NUCLEOTIDE SEQUENCE [LARGE SCALE GENOMIC DNA]</scope>
    <source>
        <strain evidence="2">ATCC 21838 / DSM 41398 / FERM P-419 / JCM 4703 / NBRC 107858</strain>
    </source>
</reference>